<organism evidence="1 2">
    <name type="scientific">Plakobranchus ocellatus</name>
    <dbReference type="NCBI Taxonomy" id="259542"/>
    <lineage>
        <taxon>Eukaryota</taxon>
        <taxon>Metazoa</taxon>
        <taxon>Spiralia</taxon>
        <taxon>Lophotrochozoa</taxon>
        <taxon>Mollusca</taxon>
        <taxon>Gastropoda</taxon>
        <taxon>Heterobranchia</taxon>
        <taxon>Euthyneura</taxon>
        <taxon>Panpulmonata</taxon>
        <taxon>Sacoglossa</taxon>
        <taxon>Placobranchoidea</taxon>
        <taxon>Plakobranchidae</taxon>
        <taxon>Plakobranchus</taxon>
    </lineage>
</organism>
<dbReference type="PANTHER" id="PTHR33331">
    <property type="entry name" value="COILED-COIL DOMAIN-CONTAINING PROTEIN 162"/>
    <property type="match status" value="1"/>
</dbReference>
<accession>A0AAV4AWC2</accession>
<dbReference type="PANTHER" id="PTHR33331:SF13">
    <property type="entry name" value="COILED-COIL DOMAIN CONTAINING 162"/>
    <property type="match status" value="1"/>
</dbReference>
<comment type="caution">
    <text evidence="1">The sequence shown here is derived from an EMBL/GenBank/DDBJ whole genome shotgun (WGS) entry which is preliminary data.</text>
</comment>
<dbReference type="InterPro" id="IPR040401">
    <property type="entry name" value="CCDC162"/>
</dbReference>
<feature type="non-terminal residue" evidence="1">
    <location>
        <position position="1"/>
    </location>
</feature>
<sequence>ITALRAKVVEMREMSLHQESNIRERVREEYNDLIHSIFNSTFQLRSKFDQFRNELQDDVFDKINDTRREAVDAMAKLQQKFKGTTGERRYLCFVF</sequence>
<dbReference type="Proteomes" id="UP000735302">
    <property type="component" value="Unassembled WGS sequence"/>
</dbReference>
<gene>
    <name evidence="1" type="ORF">PoB_003785700</name>
</gene>
<reference evidence="1 2" key="1">
    <citation type="journal article" date="2021" name="Elife">
        <title>Chloroplast acquisition without the gene transfer in kleptoplastic sea slugs, Plakobranchus ocellatus.</title>
        <authorList>
            <person name="Maeda T."/>
            <person name="Takahashi S."/>
            <person name="Yoshida T."/>
            <person name="Shimamura S."/>
            <person name="Takaki Y."/>
            <person name="Nagai Y."/>
            <person name="Toyoda A."/>
            <person name="Suzuki Y."/>
            <person name="Arimoto A."/>
            <person name="Ishii H."/>
            <person name="Satoh N."/>
            <person name="Nishiyama T."/>
            <person name="Hasebe M."/>
            <person name="Maruyama T."/>
            <person name="Minagawa J."/>
            <person name="Obokata J."/>
            <person name="Shigenobu S."/>
        </authorList>
    </citation>
    <scope>NUCLEOTIDE SEQUENCE [LARGE SCALE GENOMIC DNA]</scope>
</reference>
<protein>
    <submittedName>
        <fullName evidence="1">Coiled-coil domain-containing protein 162-like</fullName>
    </submittedName>
</protein>
<dbReference type="AlphaFoldDB" id="A0AAV4AWC2"/>
<evidence type="ECO:0000313" key="2">
    <source>
        <dbReference type="Proteomes" id="UP000735302"/>
    </source>
</evidence>
<keyword evidence="2" id="KW-1185">Reference proteome</keyword>
<proteinExistence type="predicted"/>
<name>A0AAV4AWC2_9GAST</name>
<evidence type="ECO:0000313" key="1">
    <source>
        <dbReference type="EMBL" id="GFO11352.1"/>
    </source>
</evidence>
<dbReference type="EMBL" id="BLXT01004275">
    <property type="protein sequence ID" value="GFO11352.1"/>
    <property type="molecule type" value="Genomic_DNA"/>
</dbReference>